<sequence length="1183" mass="121760">MGASRAASVASGAEHGPAKTGPADATLSLRSAVHPGAIRHCVGALRSSCESLRPVFLFYCRLDDAANAGTMSVRSLTRLLRDIGALDDAVHPGAVHLQFVEALRSETESARGDEAEVEGVDHGSAGRAGRRRGGRGRRGSIGDDVRQSSRRRIRRRSVVQASGAGEALGLEGFLEVLVRVSELVREATQSALRARGAGAAVDVAAVRALEDAEEAALVGGRGMAGARLRRRQEEEDDRARRQLLGGTPRGSGDAPLTAHQLGEALRWARSFITRRVLPLGGLAAEEQRAVRALESDDVAAEARRARPILLLLYGEFATAPGVPGGGPELRLDDFLRLLRAVDVVPKLVGRRDAEVVFHGAARRGGTDAPTFYGQASQDLAPKVLRGALRGDTGGVQGGDAPASFVVFPHFVEALFLIALRAYSSSGRLLPTASDRVATLVTWMRASPTLGRLQAQARAKGHGFAGRDLSPAELMGGPRALQRVKRQGGAPRPSLFASLLDPTAPEQRRADLKATPSLARMVIDDPDADIDAAEAAGAAPGGGPSASRLPSSPPPTRPSSTPLSSAIPEDEDEPAWAAGAASPDSPSADGEEPSGFASMESQAARSAALLSSRGGGGGGGPADGPASSTSPDPARRVAFSPRLKRFVSFTSPRGGLPPAPAHASEAALDGNHPGTAAPLPDDEAAASAFAPERRLARAASAREQRVRAAAQVYGRISRQRSVRFRDQLEEEAAQAARETRREGEDEDEDEESLDGLGARVVADEDEVERALSRSASAASMRVGGRRAARSSSAPRSARRRQEEEEAGQLLRGLARVRRENERAAEAVTERSSAAMVEALWSVGLREGLRHEGQWGQRAQWRGAQGGAGAAASGAGPAGGVSGGASGDIQRALTDEAIPGVRAVALPSDPASATHHVPVIRYEPSYVAEPAVPEPVPEAAVPAVLRAGWRGAQSSAGLRAAAHSLAPSATALTVQGASKAATPRAKAELRRRGFFAGGAAAGDSWGPAASAAELMETLRSADDAADGQAPCGSGPEGKDDADETPHSGVAWAGGFESSAGLPRAQQAGAAMTMGDLGAKAASPLEVLAGERVGSGDGARGGGCGSGGGGGDGGMQSPASPSSVGALSRRYGGAAMESARRALALEPHDGSPGRNAAEVQPVRLDEQFDAAGQQPFGVAEAYEMAP</sequence>
<protein>
    <submittedName>
        <fullName evidence="2">Uncharacterized protein</fullName>
    </submittedName>
</protein>
<feature type="compositionally biased region" description="Basic residues" evidence="1">
    <location>
        <begin position="128"/>
        <end position="138"/>
    </location>
</feature>
<feature type="compositionally biased region" description="Gly residues" evidence="1">
    <location>
        <begin position="874"/>
        <end position="884"/>
    </location>
</feature>
<feature type="region of interest" description="Disordered" evidence="1">
    <location>
        <begin position="224"/>
        <end position="256"/>
    </location>
</feature>
<feature type="compositionally biased region" description="Low complexity" evidence="1">
    <location>
        <begin position="574"/>
        <end position="587"/>
    </location>
</feature>
<dbReference type="Proteomes" id="UP000323011">
    <property type="component" value="Unassembled WGS sequence"/>
</dbReference>
<feature type="compositionally biased region" description="Low complexity" evidence="1">
    <location>
        <begin position="1"/>
        <end position="13"/>
    </location>
</feature>
<feature type="region of interest" description="Disordered" evidence="1">
    <location>
        <begin position="859"/>
        <end position="885"/>
    </location>
</feature>
<feature type="region of interest" description="Disordered" evidence="1">
    <location>
        <begin position="482"/>
        <end position="517"/>
    </location>
</feature>
<reference evidence="2 3" key="1">
    <citation type="submission" date="2019-07" db="EMBL/GenBank/DDBJ databases">
        <title>Genomes of Cafeteria roenbergensis.</title>
        <authorList>
            <person name="Fischer M.G."/>
            <person name="Hackl T."/>
            <person name="Roman M."/>
        </authorList>
    </citation>
    <scope>NUCLEOTIDE SEQUENCE [LARGE SCALE GENOMIC DNA]</scope>
    <source>
        <strain evidence="2 3">BVI</strain>
    </source>
</reference>
<feature type="region of interest" description="Disordered" evidence="1">
    <location>
        <begin position="108"/>
        <end position="156"/>
    </location>
</feature>
<evidence type="ECO:0000256" key="1">
    <source>
        <dbReference type="SAM" id="MobiDB-lite"/>
    </source>
</evidence>
<dbReference type="EMBL" id="VLTN01000001">
    <property type="protein sequence ID" value="KAA0157761.1"/>
    <property type="molecule type" value="Genomic_DNA"/>
</dbReference>
<organism evidence="2 3">
    <name type="scientific">Cafeteria roenbergensis</name>
    <name type="common">Marine flagellate</name>
    <dbReference type="NCBI Taxonomy" id="33653"/>
    <lineage>
        <taxon>Eukaryota</taxon>
        <taxon>Sar</taxon>
        <taxon>Stramenopiles</taxon>
        <taxon>Bigyra</taxon>
        <taxon>Opalozoa</taxon>
        <taxon>Bicosoecida</taxon>
        <taxon>Cafeteriaceae</taxon>
        <taxon>Cafeteria</taxon>
    </lineage>
</organism>
<accession>A0A5A8D184</accession>
<comment type="caution">
    <text evidence="2">The sequence shown here is derived from an EMBL/GenBank/DDBJ whole genome shotgun (WGS) entry which is preliminary data.</text>
</comment>
<gene>
    <name evidence="2" type="ORF">FNF29_00335</name>
</gene>
<proteinExistence type="predicted"/>
<feature type="compositionally biased region" description="Low complexity" evidence="1">
    <location>
        <begin position="602"/>
        <end position="611"/>
    </location>
</feature>
<keyword evidence="3" id="KW-1185">Reference proteome</keyword>
<feature type="compositionally biased region" description="Gly residues" evidence="1">
    <location>
        <begin position="612"/>
        <end position="621"/>
    </location>
</feature>
<feature type="region of interest" description="Disordered" evidence="1">
    <location>
        <begin position="533"/>
        <end position="681"/>
    </location>
</feature>
<evidence type="ECO:0000313" key="3">
    <source>
        <dbReference type="Proteomes" id="UP000323011"/>
    </source>
</evidence>
<feature type="compositionally biased region" description="Acidic residues" evidence="1">
    <location>
        <begin position="743"/>
        <end position="752"/>
    </location>
</feature>
<feature type="compositionally biased region" description="Low complexity" evidence="1">
    <location>
        <begin position="771"/>
        <end position="781"/>
    </location>
</feature>
<evidence type="ECO:0000313" key="2">
    <source>
        <dbReference type="EMBL" id="KAA0157761.1"/>
    </source>
</evidence>
<feature type="region of interest" description="Disordered" evidence="1">
    <location>
        <begin position="718"/>
        <end position="807"/>
    </location>
</feature>
<feature type="region of interest" description="Disordered" evidence="1">
    <location>
        <begin position="1089"/>
        <end position="1124"/>
    </location>
</feature>
<dbReference type="AlphaFoldDB" id="A0A5A8D184"/>
<name>A0A5A8D184_CAFRO</name>
<feature type="region of interest" description="Disordered" evidence="1">
    <location>
        <begin position="1019"/>
        <end position="1054"/>
    </location>
</feature>
<feature type="region of interest" description="Disordered" evidence="1">
    <location>
        <begin position="1"/>
        <end position="24"/>
    </location>
</feature>
<feature type="compositionally biased region" description="Basic and acidic residues" evidence="1">
    <location>
        <begin position="231"/>
        <end position="240"/>
    </location>
</feature>
<feature type="compositionally biased region" description="Low complexity" evidence="1">
    <location>
        <begin position="622"/>
        <end position="631"/>
    </location>
</feature>
<feature type="compositionally biased region" description="Gly residues" evidence="1">
    <location>
        <begin position="1090"/>
        <end position="1111"/>
    </location>
</feature>